<dbReference type="SMART" id="SM00353">
    <property type="entry name" value="HLH"/>
    <property type="match status" value="1"/>
</dbReference>
<accession>Q6BIY1</accession>
<dbReference type="STRING" id="284592.Q6BIY1"/>
<keyword evidence="4" id="KW-0539">Nucleus</keyword>
<feature type="region of interest" description="Disordered" evidence="6">
    <location>
        <begin position="675"/>
        <end position="706"/>
    </location>
</feature>
<dbReference type="PANTHER" id="PTHR47336:SF2">
    <property type="entry name" value="TRANSCRIPTION FACTOR HMS1-RELATED"/>
    <property type="match status" value="1"/>
</dbReference>
<feature type="coiled-coil region" evidence="5">
    <location>
        <begin position="234"/>
        <end position="268"/>
    </location>
</feature>
<dbReference type="KEGG" id="dha:DEHA2G06732g"/>
<feature type="compositionally biased region" description="Acidic residues" evidence="6">
    <location>
        <begin position="676"/>
        <end position="691"/>
    </location>
</feature>
<dbReference type="InterPro" id="IPR052099">
    <property type="entry name" value="Regulatory_TF_Diverse"/>
</dbReference>
<dbReference type="InParanoid" id="Q6BIY1"/>
<dbReference type="PROSITE" id="PS50888">
    <property type="entry name" value="BHLH"/>
    <property type="match status" value="1"/>
</dbReference>
<dbReference type="InterPro" id="IPR036638">
    <property type="entry name" value="HLH_DNA-bd_sf"/>
</dbReference>
<protein>
    <submittedName>
        <fullName evidence="8">DEHA2G06732p</fullName>
    </submittedName>
</protein>
<evidence type="ECO:0000313" key="8">
    <source>
        <dbReference type="EMBL" id="CAG90301.2"/>
    </source>
</evidence>
<dbReference type="GO" id="GO:0005634">
    <property type="term" value="C:nucleus"/>
    <property type="evidence" value="ECO:0007669"/>
    <property type="project" value="UniProtKB-SubCell"/>
</dbReference>
<dbReference type="eggNOG" id="KOG2588">
    <property type="taxonomic scope" value="Eukaryota"/>
</dbReference>
<dbReference type="Proteomes" id="UP000000599">
    <property type="component" value="Chromosome G"/>
</dbReference>
<feature type="region of interest" description="Disordered" evidence="6">
    <location>
        <begin position="103"/>
        <end position="181"/>
    </location>
</feature>
<dbReference type="OrthoDB" id="2133190at2759"/>
<feature type="compositionally biased region" description="Polar residues" evidence="6">
    <location>
        <begin position="108"/>
        <end position="143"/>
    </location>
</feature>
<name>Q6BIY1_DEBHA</name>
<dbReference type="HOGENOM" id="CLU_017043_0_0_1"/>
<dbReference type="EMBL" id="CR382139">
    <property type="protein sequence ID" value="CAG90301.2"/>
    <property type="molecule type" value="Genomic_DNA"/>
</dbReference>
<evidence type="ECO:0000256" key="6">
    <source>
        <dbReference type="SAM" id="MobiDB-lite"/>
    </source>
</evidence>
<keyword evidence="2" id="KW-0805">Transcription regulation</keyword>
<dbReference type="GO" id="GO:0016020">
    <property type="term" value="C:membrane"/>
    <property type="evidence" value="ECO:0007669"/>
    <property type="project" value="UniProtKB-ARBA"/>
</dbReference>
<dbReference type="GO" id="GO:0003690">
    <property type="term" value="F:double-stranded DNA binding"/>
    <property type="evidence" value="ECO:0007669"/>
    <property type="project" value="UniProtKB-ARBA"/>
</dbReference>
<proteinExistence type="predicted"/>
<reference evidence="8 9" key="1">
    <citation type="journal article" date="2004" name="Nature">
        <title>Genome evolution in yeasts.</title>
        <authorList>
            <consortium name="Genolevures"/>
            <person name="Dujon B."/>
            <person name="Sherman D."/>
            <person name="Fischer G."/>
            <person name="Durrens P."/>
            <person name="Casaregola S."/>
            <person name="Lafontaine I."/>
            <person name="de Montigny J."/>
            <person name="Marck C."/>
            <person name="Neuveglise C."/>
            <person name="Talla E."/>
            <person name="Goffard N."/>
            <person name="Frangeul L."/>
            <person name="Aigle M."/>
            <person name="Anthouard V."/>
            <person name="Babour A."/>
            <person name="Barbe V."/>
            <person name="Barnay S."/>
            <person name="Blanchin S."/>
            <person name="Beckerich J.M."/>
            <person name="Beyne E."/>
            <person name="Bleykasten C."/>
            <person name="Boisrame A."/>
            <person name="Boyer J."/>
            <person name="Cattolico L."/>
            <person name="Confanioleri F."/>
            <person name="de Daruvar A."/>
            <person name="Despons L."/>
            <person name="Fabre E."/>
            <person name="Fairhead C."/>
            <person name="Ferry-Dumazet H."/>
            <person name="Groppi A."/>
            <person name="Hantraye F."/>
            <person name="Hennequin C."/>
            <person name="Jauniaux N."/>
            <person name="Joyet P."/>
            <person name="Kachouri R."/>
            <person name="Kerrest A."/>
            <person name="Koszul R."/>
            <person name="Lemaire M."/>
            <person name="Lesur I."/>
            <person name="Ma L."/>
            <person name="Muller H."/>
            <person name="Nicaud J.M."/>
            <person name="Nikolski M."/>
            <person name="Oztas S."/>
            <person name="Ozier-Kalogeropoulos O."/>
            <person name="Pellenz S."/>
            <person name="Potier S."/>
            <person name="Richard G.F."/>
            <person name="Straub M.L."/>
            <person name="Suleau A."/>
            <person name="Swennene D."/>
            <person name="Tekaia F."/>
            <person name="Wesolowski-Louvel M."/>
            <person name="Westhof E."/>
            <person name="Wirth B."/>
            <person name="Zeniou-Meyer M."/>
            <person name="Zivanovic I."/>
            <person name="Bolotin-Fukuhara M."/>
            <person name="Thierry A."/>
            <person name="Bouchier C."/>
            <person name="Caudron B."/>
            <person name="Scarpelli C."/>
            <person name="Gaillardin C."/>
            <person name="Weissenbach J."/>
            <person name="Wincker P."/>
            <person name="Souciet J.L."/>
        </authorList>
    </citation>
    <scope>NUCLEOTIDE SEQUENCE [LARGE SCALE GENOMIC DNA]</scope>
    <source>
        <strain evidence="9">ATCC 36239 / CBS 767 / BCRC 21394 / JCM 1990 / NBRC 0083 / IGC 2968</strain>
    </source>
</reference>
<sequence>MTTTDNFEFDNEFYNFDNANEFLQNISGAVSSLSPLSEDERFRNSIGDVDSNWYTEGINQNDIFRNKAGDNFNLINQEYTNPSINNGSGENDYFIETKKTDMKAPNNLLPSSMSSGTYSQDSTNNGMTPLSQPSLTSTHTSPESLVKIEENEDTGGRIKGSSTSKNAKVTKPQKKDKSSHNMIEKKYRTNINSKIVALRDAVPSLKIVAGNNNVSISDLEGLTPASKLNKASVLTKATEYIKHLEHKNDMLKQQNTQLQKLIQEANVQSQPMSQEQALPPHRGGFGFVPPQGEQSFNSTPVQQNFSGDSFNFNNQNTGMSIANPSYNYNKVLLGSLATVMGTSLIADNASEFKGLSALPFSSFLPYFVTHPSPITIQLWSLLKILLVLGSMASLVLPSLLIAIQNDKQSDQGTIDIWKFWLFNSLGLRLPHPFEQGKVDNILFMLSGKSDQEFSWASLFNYYIYLASCETTFELCILNLIVGTMLSVKFPLLSKFINRNMSLKGSLLLNLDYKGDNKSLIKLHNLIRNLDGISMLGSTSLFTRLINIAEHKSINNNIYDGQNNIKYAELFQENEGDYYNTIVTWRILEITHELNLAYLKNMASKSQEKSKVFNQISEDLKKIEAILLNDATSNLKSYFTLFKSVIEERSALSLLERIETDVNSSLSTFENIKEESELVEDDVSDFSEDDHESDQPTNYFDETEQPKTSTIRSNKSLICSLNLVSEEQFIVLTSSLILYYQQHQKAKSNELLRYLNFSSEKSSLSLLSFTALLKVITELIGQDQDANDFTNSNVLDKLIRITRLWINDDKKQFLDYNLRCDLSDLIVSKGSLLNGALSDESDEEGDDD</sequence>
<dbReference type="Gene3D" id="4.10.280.10">
    <property type="entry name" value="Helix-loop-helix DNA-binding domain"/>
    <property type="match status" value="1"/>
</dbReference>
<feature type="domain" description="BHLH" evidence="7">
    <location>
        <begin position="175"/>
        <end position="244"/>
    </location>
</feature>
<keyword evidence="9" id="KW-1185">Reference proteome</keyword>
<gene>
    <name evidence="8" type="ordered locus">DEHA2G06732g</name>
</gene>
<dbReference type="GeneID" id="2904719"/>
<evidence type="ECO:0000256" key="2">
    <source>
        <dbReference type="ARBA" id="ARBA00023015"/>
    </source>
</evidence>
<keyword evidence="3" id="KW-0804">Transcription</keyword>
<dbReference type="GO" id="GO:0033554">
    <property type="term" value="P:cellular response to stress"/>
    <property type="evidence" value="ECO:0007669"/>
    <property type="project" value="UniProtKB-ARBA"/>
</dbReference>
<dbReference type="GO" id="GO:0046983">
    <property type="term" value="F:protein dimerization activity"/>
    <property type="evidence" value="ECO:0007669"/>
    <property type="project" value="InterPro"/>
</dbReference>
<dbReference type="GO" id="GO:0006355">
    <property type="term" value="P:regulation of DNA-templated transcription"/>
    <property type="evidence" value="ECO:0007669"/>
    <property type="project" value="UniProtKB-ARBA"/>
</dbReference>
<evidence type="ECO:0000256" key="1">
    <source>
        <dbReference type="ARBA" id="ARBA00004123"/>
    </source>
</evidence>
<dbReference type="RefSeq" id="XP_461840.2">
    <property type="nucleotide sequence ID" value="XM_461840.1"/>
</dbReference>
<evidence type="ECO:0000313" key="9">
    <source>
        <dbReference type="Proteomes" id="UP000000599"/>
    </source>
</evidence>
<keyword evidence="5" id="KW-0175">Coiled coil</keyword>
<dbReference type="OMA" id="KDKTSHN"/>
<dbReference type="FunFam" id="4.10.280.10:FF:000116">
    <property type="entry name" value="Putative HLH transcription factor"/>
    <property type="match status" value="1"/>
</dbReference>
<organism evidence="8 9">
    <name type="scientific">Debaryomyces hansenii (strain ATCC 36239 / CBS 767 / BCRC 21394 / JCM 1990 / NBRC 0083 / IGC 2968)</name>
    <name type="common">Yeast</name>
    <name type="synonym">Torulaspora hansenii</name>
    <dbReference type="NCBI Taxonomy" id="284592"/>
    <lineage>
        <taxon>Eukaryota</taxon>
        <taxon>Fungi</taxon>
        <taxon>Dikarya</taxon>
        <taxon>Ascomycota</taxon>
        <taxon>Saccharomycotina</taxon>
        <taxon>Pichiomycetes</taxon>
        <taxon>Debaryomycetaceae</taxon>
        <taxon>Debaryomyces</taxon>
    </lineage>
</organism>
<comment type="subcellular location">
    <subcellularLocation>
        <location evidence="1">Nucleus</location>
    </subcellularLocation>
</comment>
<dbReference type="Pfam" id="PF00010">
    <property type="entry name" value="HLH"/>
    <property type="match status" value="1"/>
</dbReference>
<dbReference type="AlphaFoldDB" id="Q6BIY1"/>
<dbReference type="PANTHER" id="PTHR47336">
    <property type="entry name" value="TRANSCRIPTION FACTOR HMS1-RELATED"/>
    <property type="match status" value="1"/>
</dbReference>
<evidence type="ECO:0000256" key="5">
    <source>
        <dbReference type="SAM" id="Coils"/>
    </source>
</evidence>
<dbReference type="InterPro" id="IPR011598">
    <property type="entry name" value="bHLH_dom"/>
</dbReference>
<evidence type="ECO:0000256" key="4">
    <source>
        <dbReference type="ARBA" id="ARBA00023242"/>
    </source>
</evidence>
<dbReference type="SUPFAM" id="SSF47459">
    <property type="entry name" value="HLH, helix-loop-helix DNA-binding domain"/>
    <property type="match status" value="1"/>
</dbReference>
<evidence type="ECO:0000256" key="3">
    <source>
        <dbReference type="ARBA" id="ARBA00023163"/>
    </source>
</evidence>
<feature type="compositionally biased region" description="Polar residues" evidence="6">
    <location>
        <begin position="694"/>
        <end position="706"/>
    </location>
</feature>
<evidence type="ECO:0000259" key="7">
    <source>
        <dbReference type="PROSITE" id="PS50888"/>
    </source>
</evidence>